<feature type="domain" description="N-acetylmuramoyl-L-alanine amidase" evidence="5">
    <location>
        <begin position="7"/>
        <end position="140"/>
    </location>
</feature>
<dbReference type="SMART" id="SM00644">
    <property type="entry name" value="Ami_2"/>
    <property type="match status" value="1"/>
</dbReference>
<comment type="caution">
    <text evidence="6">The sequence shown here is derived from an EMBL/GenBank/DDBJ whole genome shotgun (WGS) entry which is preliminary data.</text>
</comment>
<evidence type="ECO:0000259" key="5">
    <source>
        <dbReference type="SMART" id="SM00644"/>
    </source>
</evidence>
<name>A0ABW5TZJ9_9RHOB</name>
<dbReference type="RefSeq" id="WP_386372352.1">
    <property type="nucleotide sequence ID" value="NZ_JBHUMP010000003.1"/>
</dbReference>
<evidence type="ECO:0000256" key="2">
    <source>
        <dbReference type="ARBA" id="ARBA00011901"/>
    </source>
</evidence>
<evidence type="ECO:0000313" key="6">
    <source>
        <dbReference type="EMBL" id="MFD2739078.1"/>
    </source>
</evidence>
<dbReference type="Gene3D" id="3.40.80.10">
    <property type="entry name" value="Peptidoglycan recognition protein-like"/>
    <property type="match status" value="1"/>
</dbReference>
<protein>
    <recommendedName>
        <fullName evidence="2">N-acetylmuramoyl-L-alanine amidase</fullName>
        <ecNumber evidence="2">3.5.1.28</ecNumber>
    </recommendedName>
</protein>
<dbReference type="EMBL" id="JBHUMP010000003">
    <property type="protein sequence ID" value="MFD2739078.1"/>
    <property type="molecule type" value="Genomic_DNA"/>
</dbReference>
<sequence length="219" mass="23719">MLHQYPSPNHGPRRDGLLPSLVVIHYTAMQSVEAARDRLCDPGAEVSAHYLISRQGAVLQLVCEEQRAWHAGQGEWAGQGDVNSRSIGIELDNGGNHPFSEPQMTALEDLLRDVMARWSIAAAGVIGHSDLAPGRKSDPGPHFDWPRLARQGLAGHADGPAPKCHEAAPAAFRAAARSIGYTAEVPLDILLASTRLRFAPWRRGPLCAADMRLHHDLGC</sequence>
<keyword evidence="7" id="KW-1185">Reference proteome</keyword>
<organism evidence="6 7">
    <name type="scientific">Sulfitobacter aestuarii</name>
    <dbReference type="NCBI Taxonomy" id="2161676"/>
    <lineage>
        <taxon>Bacteria</taxon>
        <taxon>Pseudomonadati</taxon>
        <taxon>Pseudomonadota</taxon>
        <taxon>Alphaproteobacteria</taxon>
        <taxon>Rhodobacterales</taxon>
        <taxon>Roseobacteraceae</taxon>
        <taxon>Sulfitobacter</taxon>
    </lineage>
</organism>
<dbReference type="EC" id="3.5.1.28" evidence="2"/>
<dbReference type="PANTHER" id="PTHR30417">
    <property type="entry name" value="N-ACETYLMURAMOYL-L-ALANINE AMIDASE AMID"/>
    <property type="match status" value="1"/>
</dbReference>
<dbReference type="CDD" id="cd06583">
    <property type="entry name" value="PGRP"/>
    <property type="match status" value="1"/>
</dbReference>
<gene>
    <name evidence="6" type="ORF">ACFSUD_05830</name>
</gene>
<comment type="catalytic activity">
    <reaction evidence="1">
        <text>Hydrolyzes the link between N-acetylmuramoyl residues and L-amino acid residues in certain cell-wall glycopeptides.</text>
        <dbReference type="EC" id="3.5.1.28"/>
    </reaction>
</comment>
<reference evidence="7" key="1">
    <citation type="journal article" date="2019" name="Int. J. Syst. Evol. Microbiol.">
        <title>The Global Catalogue of Microorganisms (GCM) 10K type strain sequencing project: providing services to taxonomists for standard genome sequencing and annotation.</title>
        <authorList>
            <consortium name="The Broad Institute Genomics Platform"/>
            <consortium name="The Broad Institute Genome Sequencing Center for Infectious Disease"/>
            <person name="Wu L."/>
            <person name="Ma J."/>
        </authorList>
    </citation>
    <scope>NUCLEOTIDE SEQUENCE [LARGE SCALE GENOMIC DNA]</scope>
    <source>
        <strain evidence="7">TISTR 2562</strain>
    </source>
</reference>
<dbReference type="InterPro" id="IPR051206">
    <property type="entry name" value="NAMLAA_amidase_2"/>
</dbReference>
<evidence type="ECO:0000256" key="3">
    <source>
        <dbReference type="ARBA" id="ARBA00022801"/>
    </source>
</evidence>
<dbReference type="PANTHER" id="PTHR30417:SF1">
    <property type="entry name" value="N-ACETYLMURAMOYL-L-ALANINE AMIDASE AMID"/>
    <property type="match status" value="1"/>
</dbReference>
<keyword evidence="4" id="KW-0961">Cell wall biogenesis/degradation</keyword>
<evidence type="ECO:0000313" key="7">
    <source>
        <dbReference type="Proteomes" id="UP001597474"/>
    </source>
</evidence>
<dbReference type="Pfam" id="PF01510">
    <property type="entry name" value="Amidase_2"/>
    <property type="match status" value="1"/>
</dbReference>
<dbReference type="Proteomes" id="UP001597474">
    <property type="component" value="Unassembled WGS sequence"/>
</dbReference>
<evidence type="ECO:0000256" key="1">
    <source>
        <dbReference type="ARBA" id="ARBA00001561"/>
    </source>
</evidence>
<evidence type="ECO:0000256" key="4">
    <source>
        <dbReference type="ARBA" id="ARBA00023316"/>
    </source>
</evidence>
<dbReference type="InterPro" id="IPR002502">
    <property type="entry name" value="Amidase_domain"/>
</dbReference>
<proteinExistence type="predicted"/>
<keyword evidence="3 6" id="KW-0378">Hydrolase</keyword>
<accession>A0ABW5TZJ9</accession>
<dbReference type="SUPFAM" id="SSF55846">
    <property type="entry name" value="N-acetylmuramoyl-L-alanine amidase-like"/>
    <property type="match status" value="1"/>
</dbReference>
<dbReference type="GO" id="GO:0008745">
    <property type="term" value="F:N-acetylmuramoyl-L-alanine amidase activity"/>
    <property type="evidence" value="ECO:0007669"/>
    <property type="project" value="UniProtKB-EC"/>
</dbReference>
<dbReference type="InterPro" id="IPR036505">
    <property type="entry name" value="Amidase/PGRP_sf"/>
</dbReference>